<name>A0ABX2IVX9_9RHOB</name>
<dbReference type="SUPFAM" id="SSF53474">
    <property type="entry name" value="alpha/beta-Hydrolases"/>
    <property type="match status" value="1"/>
</dbReference>
<organism evidence="2 3">
    <name type="scientific">Parasulfitobacter algicola</name>
    <dbReference type="NCBI Taxonomy" id="2614809"/>
    <lineage>
        <taxon>Bacteria</taxon>
        <taxon>Pseudomonadati</taxon>
        <taxon>Pseudomonadota</taxon>
        <taxon>Alphaproteobacteria</taxon>
        <taxon>Rhodobacterales</taxon>
        <taxon>Roseobacteraceae</taxon>
        <taxon>Parasulfitobacter</taxon>
    </lineage>
</organism>
<dbReference type="EMBL" id="JABUFE010000002">
    <property type="protein sequence ID" value="NSX54203.1"/>
    <property type="molecule type" value="Genomic_DNA"/>
</dbReference>
<keyword evidence="2" id="KW-0378">Hydrolase</keyword>
<dbReference type="GO" id="GO:0016787">
    <property type="term" value="F:hydrolase activity"/>
    <property type="evidence" value="ECO:0007669"/>
    <property type="project" value="UniProtKB-KW"/>
</dbReference>
<reference evidence="2 3" key="1">
    <citation type="submission" date="2020-06" db="EMBL/GenBank/DDBJ databases">
        <title>Sulfitobacter algicola sp. nov., isolated from green algae.</title>
        <authorList>
            <person name="Wang C."/>
        </authorList>
    </citation>
    <scope>NUCLEOTIDE SEQUENCE [LARGE SCALE GENOMIC DNA]</scope>
    <source>
        <strain evidence="2 3">1151</strain>
    </source>
</reference>
<evidence type="ECO:0000313" key="3">
    <source>
        <dbReference type="Proteomes" id="UP000777935"/>
    </source>
</evidence>
<dbReference type="PANTHER" id="PTHR43798:SF33">
    <property type="entry name" value="HYDROLASE, PUTATIVE (AFU_ORTHOLOGUE AFUA_2G14860)-RELATED"/>
    <property type="match status" value="1"/>
</dbReference>
<dbReference type="InterPro" id="IPR000639">
    <property type="entry name" value="Epox_hydrolase-like"/>
</dbReference>
<dbReference type="InterPro" id="IPR029058">
    <property type="entry name" value="AB_hydrolase_fold"/>
</dbReference>
<dbReference type="Gene3D" id="3.40.50.1820">
    <property type="entry name" value="alpha/beta hydrolase"/>
    <property type="match status" value="1"/>
</dbReference>
<dbReference type="Proteomes" id="UP000777935">
    <property type="component" value="Unassembled WGS sequence"/>
</dbReference>
<evidence type="ECO:0000313" key="2">
    <source>
        <dbReference type="EMBL" id="NSX54203.1"/>
    </source>
</evidence>
<evidence type="ECO:0000259" key="1">
    <source>
        <dbReference type="Pfam" id="PF00561"/>
    </source>
</evidence>
<protein>
    <submittedName>
        <fullName evidence="2">Alpha/beta hydrolase</fullName>
    </submittedName>
</protein>
<keyword evidence="3" id="KW-1185">Reference proteome</keyword>
<dbReference type="InterPro" id="IPR050266">
    <property type="entry name" value="AB_hydrolase_sf"/>
</dbReference>
<dbReference type="Pfam" id="PF00561">
    <property type="entry name" value="Abhydrolase_1"/>
    <property type="match status" value="1"/>
</dbReference>
<feature type="domain" description="AB hydrolase-1" evidence="1">
    <location>
        <begin position="48"/>
        <end position="168"/>
    </location>
</feature>
<dbReference type="PRINTS" id="PR00412">
    <property type="entry name" value="EPOXHYDRLASE"/>
</dbReference>
<accession>A0ABX2IVX9</accession>
<comment type="caution">
    <text evidence="2">The sequence shown here is derived from an EMBL/GenBank/DDBJ whole genome shotgun (WGS) entry which is preliminary data.</text>
</comment>
<gene>
    <name evidence="2" type="ORF">HRQ87_05270</name>
</gene>
<proteinExistence type="predicted"/>
<dbReference type="InterPro" id="IPR000073">
    <property type="entry name" value="AB_hydrolase_1"/>
</dbReference>
<dbReference type="PANTHER" id="PTHR43798">
    <property type="entry name" value="MONOACYLGLYCEROL LIPASE"/>
    <property type="match status" value="1"/>
</dbReference>
<sequence length="316" mass="35199">MSTFMIHTAQSALSNAPIADSFFDGFREQMINVPGGQLFCRVGGRGMPVLLLHGYPQTSAMWHYVAADLVRDYTVICPDLRGYGRSLKPATDVQHAPYSKRAMAGDMIALMNTLGHDQFLVGAHDRGARVAHRLAADHPERVLALATLDIAPTREMYRDADSAFAQTYWHWYWLTQPHPFPETLITGSNDFYWLAKCGSGKAGLRPFVRQALTEYLECFNDSAVVHGACEDYRAAATIDIAHDDADTSKLTMPLLALWGQHGAIQTHFDCLALWRERAENVQGWSLQGGHYLAEEVPDQVIPAFRDFFANALAKNV</sequence>